<dbReference type="PROSITE" id="PS50294">
    <property type="entry name" value="WD_REPEATS_REGION"/>
    <property type="match status" value="5"/>
</dbReference>
<dbReference type="PANTHER" id="PTHR44006">
    <property type="entry name" value="U5 SMALL NUCLEAR RIBONUCLEOPROTEIN 40 KDA PROTEIN"/>
    <property type="match status" value="1"/>
</dbReference>
<dbReference type="InterPro" id="IPR015943">
    <property type="entry name" value="WD40/YVTN_repeat-like_dom_sf"/>
</dbReference>
<dbReference type="Pfam" id="PF00400">
    <property type="entry name" value="WD40"/>
    <property type="match status" value="7"/>
</dbReference>
<organism evidence="1 2">
    <name type="scientific">Aureococcus anophagefferens</name>
    <name type="common">Harmful bloom alga</name>
    <dbReference type="NCBI Taxonomy" id="44056"/>
    <lineage>
        <taxon>Eukaryota</taxon>
        <taxon>Sar</taxon>
        <taxon>Stramenopiles</taxon>
        <taxon>Ochrophyta</taxon>
        <taxon>Pelagophyceae</taxon>
        <taxon>Pelagomonadales</taxon>
        <taxon>Pelagomonadaceae</taxon>
        <taxon>Aureococcus</taxon>
    </lineage>
</organism>
<evidence type="ECO:0000313" key="2">
    <source>
        <dbReference type="Proteomes" id="UP001363151"/>
    </source>
</evidence>
<dbReference type="Gene3D" id="2.130.10.10">
    <property type="entry name" value="YVTN repeat-like/Quinoprotein amine dehydrogenase"/>
    <property type="match status" value="1"/>
</dbReference>
<dbReference type="GO" id="GO:0071013">
    <property type="term" value="C:catalytic step 2 spliceosome"/>
    <property type="evidence" value="ECO:0007669"/>
    <property type="project" value="TreeGrafter"/>
</dbReference>
<dbReference type="GO" id="GO:0003723">
    <property type="term" value="F:RNA binding"/>
    <property type="evidence" value="ECO:0007669"/>
    <property type="project" value="TreeGrafter"/>
</dbReference>
<dbReference type="EMBL" id="JBBJCI010000081">
    <property type="protein sequence ID" value="KAK7249211.1"/>
    <property type="molecule type" value="Genomic_DNA"/>
</dbReference>
<comment type="caution">
    <text evidence="1">The sequence shown here is derived from an EMBL/GenBank/DDBJ whole genome shotgun (WGS) entry which is preliminary data.</text>
</comment>
<proteinExistence type="predicted"/>
<gene>
    <name evidence="1" type="primary">SNRNP40</name>
    <name evidence="1" type="ORF">SO694_00046145</name>
</gene>
<dbReference type="SUPFAM" id="SSF50978">
    <property type="entry name" value="WD40 repeat-like"/>
    <property type="match status" value="1"/>
</dbReference>
<sequence>MSSTDLVEHVAKRPRTELIIPATSVTAGNAQLSLYDDDDDEEEPRTSGLQAPIMLLTGQEAAVYAFSFGPTGEFAASGGAERAIYLWEVYGDCANYNVLRGHKNAVLELSWLRDGRTLASASADESVALWDCHAGKRKKKYAGHGGVVNAVRAARSEDTLVSGGDDGCCVLWDARERRSVKTLAGDYAVTAVCFDEDASRVFAGGLEESVKCWDLRMDDVVYELRGHADTITGLSLSPDGTKLLSNAMDAKLHCWDVQPAAGEDRLLTTFVGHQHDFHKNLLRCSWSSDGEKVACGSSDQVVHVWDVATAEELYYLPGHKGSVNEVDFHPKEPILGSASSDKTVYLGEIA</sequence>
<dbReference type="InterPro" id="IPR020472">
    <property type="entry name" value="WD40_PAC1"/>
</dbReference>
<dbReference type="InterPro" id="IPR036322">
    <property type="entry name" value="WD40_repeat_dom_sf"/>
</dbReference>
<dbReference type="PANTHER" id="PTHR44006:SF1">
    <property type="entry name" value="U5 SMALL NUCLEAR RIBONUCLEOPROTEIN 40 KDA PROTEIN"/>
    <property type="match status" value="1"/>
</dbReference>
<dbReference type="InterPro" id="IPR001680">
    <property type="entry name" value="WD40_rpt"/>
</dbReference>
<name>A0ABR1G7S7_AURAN</name>
<evidence type="ECO:0000313" key="1">
    <source>
        <dbReference type="EMBL" id="KAK7249211.1"/>
    </source>
</evidence>
<reference evidence="1 2" key="1">
    <citation type="submission" date="2024-03" db="EMBL/GenBank/DDBJ databases">
        <title>Aureococcus anophagefferens CCMP1851 and Kratosvirus quantuckense: Draft genome of a second virus-susceptible host strain in the model system.</title>
        <authorList>
            <person name="Chase E."/>
            <person name="Truchon A.R."/>
            <person name="Schepens W."/>
            <person name="Wilhelm S.W."/>
        </authorList>
    </citation>
    <scope>NUCLEOTIDE SEQUENCE [LARGE SCALE GENOMIC DNA]</scope>
    <source>
        <strain evidence="1 2">CCMP1851</strain>
    </source>
</reference>
<keyword evidence="2" id="KW-1185">Reference proteome</keyword>
<dbReference type="KEGG" id="aaf:AURANDRAFT_22631"/>
<protein>
    <submittedName>
        <fullName evidence="1">RNA splicing protein</fullName>
    </submittedName>
</protein>
<dbReference type="Proteomes" id="UP001363151">
    <property type="component" value="Unassembled WGS sequence"/>
</dbReference>
<dbReference type="InterPro" id="IPR052234">
    <property type="entry name" value="U5_snRNP_Component"/>
</dbReference>
<accession>A0ABR1G7S7</accession>
<dbReference type="PROSITE" id="PS50082">
    <property type="entry name" value="WD_REPEATS_2"/>
    <property type="match status" value="7"/>
</dbReference>
<dbReference type="CDD" id="cd00200">
    <property type="entry name" value="WD40"/>
    <property type="match status" value="1"/>
</dbReference>
<dbReference type="SMART" id="SM00320">
    <property type="entry name" value="WD40"/>
    <property type="match status" value="7"/>
</dbReference>
<dbReference type="PRINTS" id="PR00320">
    <property type="entry name" value="GPROTEINBRPT"/>
</dbReference>